<organism evidence="1 2">
    <name type="scientific">Burkholderia singularis</name>
    <dbReference type="NCBI Taxonomy" id="1503053"/>
    <lineage>
        <taxon>Bacteria</taxon>
        <taxon>Pseudomonadati</taxon>
        <taxon>Pseudomonadota</taxon>
        <taxon>Betaproteobacteria</taxon>
        <taxon>Burkholderiales</taxon>
        <taxon>Burkholderiaceae</taxon>
        <taxon>Burkholderia</taxon>
        <taxon>pseudomallei group</taxon>
    </lineage>
</organism>
<name>A0A238HA30_9BURK</name>
<evidence type="ECO:0000313" key="1">
    <source>
        <dbReference type="EMBL" id="SMG02226.1"/>
    </source>
</evidence>
<dbReference type="EMBL" id="FXAN01000094">
    <property type="protein sequence ID" value="SMG02226.1"/>
    <property type="molecule type" value="Genomic_DNA"/>
</dbReference>
<dbReference type="AlphaFoldDB" id="A0A238HA30"/>
<gene>
    <name evidence="1" type="ORF">BSIN_0846</name>
</gene>
<proteinExistence type="predicted"/>
<sequence>MQHFCAYLAGFPQILLRAADYDPAFARVGKGFRTALKPAATGNHARDLHSYALRQYRIARNLDCANSAT</sequence>
<evidence type="ECO:0000313" key="2">
    <source>
        <dbReference type="Proteomes" id="UP000198460"/>
    </source>
</evidence>
<reference evidence="1 2" key="1">
    <citation type="submission" date="2017-04" db="EMBL/GenBank/DDBJ databases">
        <authorList>
            <person name="Afonso C.L."/>
            <person name="Miller P.J."/>
            <person name="Scott M.A."/>
            <person name="Spackman E."/>
            <person name="Goraichik I."/>
            <person name="Dimitrov K.M."/>
            <person name="Suarez D.L."/>
            <person name="Swayne D.E."/>
        </authorList>
    </citation>
    <scope>NUCLEOTIDE SEQUENCE [LARGE SCALE GENOMIC DNA]</scope>
    <source>
        <strain evidence="1">LMG 28154</strain>
    </source>
</reference>
<dbReference type="Proteomes" id="UP000198460">
    <property type="component" value="Unassembled WGS sequence"/>
</dbReference>
<protein>
    <submittedName>
        <fullName evidence="1">Uncharacterized protein</fullName>
    </submittedName>
</protein>
<accession>A0A238HA30</accession>